<evidence type="ECO:0000256" key="2">
    <source>
        <dbReference type="ARBA" id="ARBA00022723"/>
    </source>
</evidence>
<evidence type="ECO:0000256" key="5">
    <source>
        <dbReference type="ARBA" id="ARBA00023014"/>
    </source>
</evidence>
<feature type="domain" description="Cysteine-rich" evidence="6">
    <location>
        <begin position="117"/>
        <end position="204"/>
    </location>
</feature>
<dbReference type="EMBL" id="BARS01044322">
    <property type="protein sequence ID" value="GAG34964.1"/>
    <property type="molecule type" value="Genomic_DNA"/>
</dbReference>
<keyword evidence="4" id="KW-0408">Iron</keyword>
<dbReference type="GO" id="GO:0005886">
    <property type="term" value="C:plasma membrane"/>
    <property type="evidence" value="ECO:0007669"/>
    <property type="project" value="TreeGrafter"/>
</dbReference>
<keyword evidence="3" id="KW-0560">Oxidoreductase</keyword>
<dbReference type="PANTHER" id="PTHR43255:SF1">
    <property type="entry name" value="IRON-SULFUR-BINDING OXIDOREDUCTASE FADF-RELATED"/>
    <property type="match status" value="1"/>
</dbReference>
<comment type="caution">
    <text evidence="7">The sequence shown here is derived from an EMBL/GenBank/DDBJ whole genome shotgun (WGS) entry which is preliminary data.</text>
</comment>
<reference evidence="7" key="1">
    <citation type="journal article" date="2014" name="Front. Microbiol.">
        <title>High frequency of phylogenetically diverse reductive dehalogenase-homologous genes in deep subseafloor sedimentary metagenomes.</title>
        <authorList>
            <person name="Kawai M."/>
            <person name="Futagami T."/>
            <person name="Toyoda A."/>
            <person name="Takaki Y."/>
            <person name="Nishi S."/>
            <person name="Hori S."/>
            <person name="Arai W."/>
            <person name="Tsubouchi T."/>
            <person name="Morono Y."/>
            <person name="Uchiyama I."/>
            <person name="Ito T."/>
            <person name="Fujiyama A."/>
            <person name="Inagaki F."/>
            <person name="Takami H."/>
        </authorList>
    </citation>
    <scope>NUCLEOTIDE SEQUENCE</scope>
    <source>
        <strain evidence="7">Expedition CK06-06</strain>
    </source>
</reference>
<evidence type="ECO:0000256" key="4">
    <source>
        <dbReference type="ARBA" id="ARBA00023004"/>
    </source>
</evidence>
<dbReference type="InterPro" id="IPR051460">
    <property type="entry name" value="HdrC_iron-sulfur_subunit"/>
</dbReference>
<dbReference type="GO" id="GO:0051539">
    <property type="term" value="F:4 iron, 4 sulfur cluster binding"/>
    <property type="evidence" value="ECO:0007669"/>
    <property type="project" value="UniProtKB-KW"/>
</dbReference>
<gene>
    <name evidence="7" type="ORF">S01H1_66986</name>
</gene>
<dbReference type="PANTHER" id="PTHR43255">
    <property type="entry name" value="IRON-SULFUR-BINDING OXIDOREDUCTASE FADF-RELATED-RELATED"/>
    <property type="match status" value="1"/>
</dbReference>
<name>X0WVJ0_9ZZZZ</name>
<evidence type="ECO:0000256" key="1">
    <source>
        <dbReference type="ARBA" id="ARBA00022485"/>
    </source>
</evidence>
<organism evidence="7">
    <name type="scientific">marine sediment metagenome</name>
    <dbReference type="NCBI Taxonomy" id="412755"/>
    <lineage>
        <taxon>unclassified sequences</taxon>
        <taxon>metagenomes</taxon>
        <taxon>ecological metagenomes</taxon>
    </lineage>
</organism>
<sequence>LFAGCNLKMMPYLTFSSLFADLPIFTAPDLCCGEVYFRMGILDKAESQAHYLEERYRALNPKSVVYFCLAGYNTMQNLLPRYFGVSFDFDKVYLLDYLWQKIEADEIKIGHRAEGTVTVQDPCHAKTLGRHFMDMPRRLLDELGYTVLEMEHNRELALCCGFGNGAGRYSPVDIIAWSLRRLGEARKTGAKILVTYCSVCQLYLSLVRKFYPMAPPVYHILDLLQMAIGEQPALRHSERANKMIKYMTFG</sequence>
<keyword evidence="5" id="KW-0411">Iron-sulfur</keyword>
<keyword evidence="2" id="KW-0479">Metal-binding</keyword>
<evidence type="ECO:0000256" key="3">
    <source>
        <dbReference type="ARBA" id="ARBA00023002"/>
    </source>
</evidence>
<proteinExistence type="predicted"/>
<accession>X0WVJ0</accession>
<dbReference type="AlphaFoldDB" id="X0WVJ0"/>
<protein>
    <recommendedName>
        <fullName evidence="6">Cysteine-rich domain-containing protein</fullName>
    </recommendedName>
</protein>
<feature type="non-terminal residue" evidence="7">
    <location>
        <position position="250"/>
    </location>
</feature>
<dbReference type="GO" id="GO:0016491">
    <property type="term" value="F:oxidoreductase activity"/>
    <property type="evidence" value="ECO:0007669"/>
    <property type="project" value="UniProtKB-KW"/>
</dbReference>
<feature type="non-terminal residue" evidence="7">
    <location>
        <position position="1"/>
    </location>
</feature>
<evidence type="ECO:0000313" key="7">
    <source>
        <dbReference type="EMBL" id="GAG34964.1"/>
    </source>
</evidence>
<keyword evidence="1" id="KW-0004">4Fe-4S</keyword>
<dbReference type="GO" id="GO:0046872">
    <property type="term" value="F:metal ion binding"/>
    <property type="evidence" value="ECO:0007669"/>
    <property type="project" value="UniProtKB-KW"/>
</dbReference>
<dbReference type="Pfam" id="PF02754">
    <property type="entry name" value="CCG"/>
    <property type="match status" value="1"/>
</dbReference>
<dbReference type="InterPro" id="IPR004017">
    <property type="entry name" value="Cys_rich_dom"/>
</dbReference>
<evidence type="ECO:0000259" key="6">
    <source>
        <dbReference type="Pfam" id="PF02754"/>
    </source>
</evidence>